<feature type="chain" id="PRO_5005515734" evidence="1">
    <location>
        <begin position="37"/>
        <end position="150"/>
    </location>
</feature>
<sequence length="150" mass="16644">MANSMKITGLLSFIMRATSLIMVMFLLLAICKPTVAGVAIKGADNLAPHCEQKIKDLCKNKTLGELEEVTVTPRDCEAICTYRPLGPDTVEVEDMLLRNRQYEKVTLPDGMPCAFLAKCDNGNCICKSCNEDKRKTKTKFNLRNTEVPSP</sequence>
<dbReference type="EMBL" id="GADI01008194">
    <property type="protein sequence ID" value="JAA65614.1"/>
    <property type="molecule type" value="mRNA"/>
</dbReference>
<feature type="signal peptide" evidence="1">
    <location>
        <begin position="1"/>
        <end position="36"/>
    </location>
</feature>
<organism evidence="2">
    <name type="scientific">Ixodes ricinus</name>
    <name type="common">Common tick</name>
    <name type="synonym">Acarus ricinus</name>
    <dbReference type="NCBI Taxonomy" id="34613"/>
    <lineage>
        <taxon>Eukaryota</taxon>
        <taxon>Metazoa</taxon>
        <taxon>Ecdysozoa</taxon>
        <taxon>Arthropoda</taxon>
        <taxon>Chelicerata</taxon>
        <taxon>Arachnida</taxon>
        <taxon>Acari</taxon>
        <taxon>Parasitiformes</taxon>
        <taxon>Ixodida</taxon>
        <taxon>Ixodoidea</taxon>
        <taxon>Ixodidae</taxon>
        <taxon>Ixodinae</taxon>
        <taxon>Ixodes</taxon>
    </lineage>
</organism>
<reference evidence="2" key="1">
    <citation type="submission" date="2012-12" db="EMBL/GenBank/DDBJ databases">
        <title>Identification and characterization of a phenylalanine ammonia-lyase gene family in Isatis indigotica Fort.</title>
        <authorList>
            <person name="Liu Q."/>
            <person name="Chen J."/>
            <person name="Zhou X."/>
            <person name="Di P."/>
            <person name="Xiao Y."/>
            <person name="Xuan H."/>
            <person name="Zhang L."/>
            <person name="Chen W."/>
        </authorList>
    </citation>
    <scope>NUCLEOTIDE SEQUENCE</scope>
    <source>
        <tissue evidence="2">Salivary gland</tissue>
    </source>
</reference>
<accession>A0A0K8R591</accession>
<evidence type="ECO:0000256" key="1">
    <source>
        <dbReference type="SAM" id="SignalP"/>
    </source>
</evidence>
<evidence type="ECO:0000313" key="2">
    <source>
        <dbReference type="EMBL" id="JAA65614.1"/>
    </source>
</evidence>
<protein>
    <submittedName>
        <fullName evidence="2">Putative salp15</fullName>
    </submittedName>
</protein>
<keyword evidence="1" id="KW-0732">Signal</keyword>
<proteinExistence type="evidence at transcript level"/>
<dbReference type="AlphaFoldDB" id="A0A0K8R591"/>
<name>A0A0K8R591_IXORI</name>